<sequence>MIAIPFSIAIVSKIIADKPAAVGCFLILLLSRNSSVHSREYSFETERHGGSLQETNFSLASDLTDNSKFKSYDILHKDDEIENDSISSLLMNYRNETVSRSDKLVFLEKTYREKSKERSLQNKNCANTNRYDRKCGKFVPRKGANKCTDNRKFCSCSEKKSFCHFGGTAYCPKCPTTQKLLYCMCPSLPESCKYPWKPNCLNAPPGGECPCQSQWKQCDAGFELECKRVPKYTQKFYYCVCKEKQTLAPSKEPTTPPSLDLSPLVFPSAFPSPRHKKSPTSAPLESSTTPVKSPTNYPVTKSPSVQCQNTEAQFLIKPQKGVYARCRWMARGQNSQRRINNFCHSFTQFEDTNKKTYVCKRCCKICRRCTTCSDVCP</sequence>
<evidence type="ECO:0000313" key="2">
    <source>
        <dbReference type="EMBL" id="CAD8881145.1"/>
    </source>
</evidence>
<organism evidence="2">
    <name type="scientific">Corethron hystrix</name>
    <dbReference type="NCBI Taxonomy" id="216773"/>
    <lineage>
        <taxon>Eukaryota</taxon>
        <taxon>Sar</taxon>
        <taxon>Stramenopiles</taxon>
        <taxon>Ochrophyta</taxon>
        <taxon>Bacillariophyta</taxon>
        <taxon>Coscinodiscophyceae</taxon>
        <taxon>Corethrophycidae</taxon>
        <taxon>Corethrales</taxon>
        <taxon>Corethraceae</taxon>
        <taxon>Corethron</taxon>
    </lineage>
</organism>
<accession>A0A7S1BBA3</accession>
<reference evidence="2" key="1">
    <citation type="submission" date="2021-01" db="EMBL/GenBank/DDBJ databases">
        <authorList>
            <person name="Corre E."/>
            <person name="Pelletier E."/>
            <person name="Niang G."/>
            <person name="Scheremetjew M."/>
            <person name="Finn R."/>
            <person name="Kale V."/>
            <person name="Holt S."/>
            <person name="Cochrane G."/>
            <person name="Meng A."/>
            <person name="Brown T."/>
            <person name="Cohen L."/>
        </authorList>
    </citation>
    <scope>NUCLEOTIDE SEQUENCE</scope>
    <source>
        <strain evidence="2">308</strain>
    </source>
</reference>
<dbReference type="AlphaFoldDB" id="A0A7S1BBA3"/>
<protein>
    <submittedName>
        <fullName evidence="2">Uncharacterized protein</fullName>
    </submittedName>
</protein>
<name>A0A7S1BBA3_9STRA</name>
<dbReference type="EMBL" id="HBFR01011549">
    <property type="protein sequence ID" value="CAD8881145.1"/>
    <property type="molecule type" value="Transcribed_RNA"/>
</dbReference>
<feature type="region of interest" description="Disordered" evidence="1">
    <location>
        <begin position="272"/>
        <end position="303"/>
    </location>
</feature>
<proteinExistence type="predicted"/>
<evidence type="ECO:0000256" key="1">
    <source>
        <dbReference type="SAM" id="MobiDB-lite"/>
    </source>
</evidence>
<gene>
    <name evidence="2" type="ORF">CHYS00102_LOCUS8332</name>
</gene>
<feature type="compositionally biased region" description="Polar residues" evidence="1">
    <location>
        <begin position="279"/>
        <end position="303"/>
    </location>
</feature>